<dbReference type="Pfam" id="PF01648">
    <property type="entry name" value="ACPS"/>
    <property type="match status" value="1"/>
</dbReference>
<feature type="domain" description="4'-phosphopantetheinyl transferase" evidence="3">
    <location>
        <begin position="110"/>
        <end position="181"/>
    </location>
</feature>
<dbReference type="InterPro" id="IPR050559">
    <property type="entry name" value="P-Pant_transferase_sf"/>
</dbReference>
<dbReference type="PANTHER" id="PTHR12215">
    <property type="entry name" value="PHOSPHOPANTETHEINE TRANSFERASE"/>
    <property type="match status" value="1"/>
</dbReference>
<dbReference type="Gene3D" id="3.90.470.20">
    <property type="entry name" value="4'-phosphopantetheinyl transferase domain"/>
    <property type="match status" value="1"/>
</dbReference>
<gene>
    <name evidence="5" type="ORF">CLV41_106245</name>
</gene>
<dbReference type="GO" id="GO:0005829">
    <property type="term" value="C:cytosol"/>
    <property type="evidence" value="ECO:0007669"/>
    <property type="project" value="TreeGrafter"/>
</dbReference>
<evidence type="ECO:0000259" key="4">
    <source>
        <dbReference type="Pfam" id="PF22624"/>
    </source>
</evidence>
<dbReference type="GO" id="GO:0000287">
    <property type="term" value="F:magnesium ion binding"/>
    <property type="evidence" value="ECO:0007669"/>
    <property type="project" value="InterPro"/>
</dbReference>
<accession>A0A2S3USD6</accession>
<dbReference type="InterPro" id="IPR055066">
    <property type="entry name" value="AASDHPPT_N"/>
</dbReference>
<comment type="similarity">
    <text evidence="1">Belongs to the P-Pant transferase superfamily. Gsp/Sfp/HetI/AcpT family.</text>
</comment>
<evidence type="ECO:0000259" key="3">
    <source>
        <dbReference type="Pfam" id="PF01648"/>
    </source>
</evidence>
<proteinExistence type="inferred from homology"/>
<feature type="domain" description="4'-phosphopantetheinyl transferase N-terminal" evidence="4">
    <location>
        <begin position="23"/>
        <end position="105"/>
    </location>
</feature>
<dbReference type="GO" id="GO:0019878">
    <property type="term" value="P:lysine biosynthetic process via aminoadipic acid"/>
    <property type="evidence" value="ECO:0007669"/>
    <property type="project" value="TreeGrafter"/>
</dbReference>
<keyword evidence="2 5" id="KW-0808">Transferase</keyword>
<dbReference type="Proteomes" id="UP000236959">
    <property type="component" value="Unassembled WGS sequence"/>
</dbReference>
<name>A0A2S3USD6_9HYPH</name>
<organism evidence="5 6">
    <name type="scientific">Roseibium marinum</name>
    <dbReference type="NCBI Taxonomy" id="281252"/>
    <lineage>
        <taxon>Bacteria</taxon>
        <taxon>Pseudomonadati</taxon>
        <taxon>Pseudomonadota</taxon>
        <taxon>Alphaproteobacteria</taxon>
        <taxon>Hyphomicrobiales</taxon>
        <taxon>Stappiaceae</taxon>
        <taxon>Roseibium</taxon>
    </lineage>
</organism>
<dbReference type="RefSeq" id="WP_408013946.1">
    <property type="nucleotide sequence ID" value="NZ_PPCN01000006.1"/>
</dbReference>
<evidence type="ECO:0000256" key="1">
    <source>
        <dbReference type="ARBA" id="ARBA00010990"/>
    </source>
</evidence>
<dbReference type="GO" id="GO:0008897">
    <property type="term" value="F:holo-[acyl-carrier-protein] synthase activity"/>
    <property type="evidence" value="ECO:0007669"/>
    <property type="project" value="InterPro"/>
</dbReference>
<comment type="caution">
    <text evidence="5">The sequence shown here is derived from an EMBL/GenBank/DDBJ whole genome shotgun (WGS) entry which is preliminary data.</text>
</comment>
<dbReference type="PANTHER" id="PTHR12215:SF10">
    <property type="entry name" value="L-AMINOADIPATE-SEMIALDEHYDE DEHYDROGENASE-PHOSPHOPANTETHEINYL TRANSFERASE"/>
    <property type="match status" value="1"/>
</dbReference>
<dbReference type="Pfam" id="PF22624">
    <property type="entry name" value="AASDHPPT_N"/>
    <property type="match status" value="1"/>
</dbReference>
<sequence length="229" mass="24904">MQIQSSDPPRSTGCVDIFRARFEELSDDCSLLSEAEIERASRFVRPTDAARYRAGRTWVRRKISTELGVPSSDLAITAGPHGKPGLPGDPIGFNVTHSDEEIWLAISAGPVGIDLEPPPRDDPVPLFRQIAAPGEWRQAHAEGITAERFLLLWTAKESVLKLLGTGLMTDPRTISLGSLTATGPVTGKIAGRWISLQRLPAPAGAVAHVATFGKRLEIRLYDYECPEIS</sequence>
<dbReference type="InterPro" id="IPR037143">
    <property type="entry name" value="4-PPantetheinyl_Trfase_dom_sf"/>
</dbReference>
<reference evidence="5 6" key="1">
    <citation type="submission" date="2018-01" db="EMBL/GenBank/DDBJ databases">
        <title>Genomic Encyclopedia of Archaeal and Bacterial Type Strains, Phase II (KMG-II): from individual species to whole genera.</title>
        <authorList>
            <person name="Goeker M."/>
        </authorList>
    </citation>
    <scope>NUCLEOTIDE SEQUENCE [LARGE SCALE GENOMIC DNA]</scope>
    <source>
        <strain evidence="5 6">DSM 17023</strain>
    </source>
</reference>
<dbReference type="InterPro" id="IPR008278">
    <property type="entry name" value="4-PPantetheinyl_Trfase_dom"/>
</dbReference>
<dbReference type="SUPFAM" id="SSF56214">
    <property type="entry name" value="4'-phosphopantetheinyl transferase"/>
    <property type="match status" value="2"/>
</dbReference>
<keyword evidence="6" id="KW-1185">Reference proteome</keyword>
<evidence type="ECO:0000313" key="6">
    <source>
        <dbReference type="Proteomes" id="UP000236959"/>
    </source>
</evidence>
<protein>
    <submittedName>
        <fullName evidence="5">Phosphopantetheinyl transferase</fullName>
    </submittedName>
</protein>
<dbReference type="EMBL" id="PPCN01000006">
    <property type="protein sequence ID" value="POF30631.1"/>
    <property type="molecule type" value="Genomic_DNA"/>
</dbReference>
<evidence type="ECO:0000313" key="5">
    <source>
        <dbReference type="EMBL" id="POF30631.1"/>
    </source>
</evidence>
<evidence type="ECO:0000256" key="2">
    <source>
        <dbReference type="ARBA" id="ARBA00022679"/>
    </source>
</evidence>
<dbReference type="AlphaFoldDB" id="A0A2S3USD6"/>